<dbReference type="InterPro" id="IPR012904">
    <property type="entry name" value="OGG_N"/>
</dbReference>
<dbReference type="PANTHER" id="PTHR10242">
    <property type="entry name" value="8-OXOGUANINE DNA GLYCOSYLASE"/>
    <property type="match status" value="1"/>
</dbReference>
<dbReference type="Pfam" id="PF07934">
    <property type="entry name" value="OGG_N"/>
    <property type="match status" value="1"/>
</dbReference>
<evidence type="ECO:0000313" key="12">
    <source>
        <dbReference type="Proteomes" id="UP000009082"/>
    </source>
</evidence>
<evidence type="ECO:0000256" key="7">
    <source>
        <dbReference type="ARBA" id="ARBA00023268"/>
    </source>
</evidence>
<dbReference type="InterPro" id="IPR023170">
    <property type="entry name" value="HhH_base_excis_C"/>
</dbReference>
<dbReference type="EMBL" id="ACOL01000046">
    <property type="protein sequence ID" value="EEQ82543.1"/>
    <property type="molecule type" value="Genomic_DNA"/>
</dbReference>
<dbReference type="GO" id="GO:0006289">
    <property type="term" value="P:nucleotide-excision repair"/>
    <property type="evidence" value="ECO:0007669"/>
    <property type="project" value="InterPro"/>
</dbReference>
<dbReference type="SMART" id="SM00478">
    <property type="entry name" value="ENDO3c"/>
    <property type="match status" value="1"/>
</dbReference>
<organism evidence="12">
    <name type="scientific">Vairimorpha ceranae (strain BRL01)</name>
    <name type="common">Microsporidian parasite</name>
    <name type="synonym">Nosema ceranae</name>
    <dbReference type="NCBI Taxonomy" id="578460"/>
    <lineage>
        <taxon>Eukaryota</taxon>
        <taxon>Fungi</taxon>
        <taxon>Fungi incertae sedis</taxon>
        <taxon>Microsporidia</taxon>
        <taxon>Nosematidae</taxon>
        <taxon>Vairimorpha</taxon>
    </lineage>
</organism>
<dbReference type="SUPFAM" id="SSF55945">
    <property type="entry name" value="TATA-box binding protein-like"/>
    <property type="match status" value="1"/>
</dbReference>
<name>C4V8A8_VAIC1</name>
<dbReference type="GO" id="GO:0003684">
    <property type="term" value="F:damaged DNA binding"/>
    <property type="evidence" value="ECO:0007669"/>
    <property type="project" value="InterPro"/>
</dbReference>
<evidence type="ECO:0000256" key="9">
    <source>
        <dbReference type="ARBA" id="ARBA00044632"/>
    </source>
</evidence>
<dbReference type="PANTHER" id="PTHR10242:SF2">
    <property type="entry name" value="N-GLYCOSYLASE_DNA LYASE"/>
    <property type="match status" value="1"/>
</dbReference>
<keyword evidence="3" id="KW-0227">DNA damage</keyword>
<dbReference type="KEGG" id="nce:NCER_100720"/>
<dbReference type="VEuPathDB" id="MicrosporidiaDB:NCER_100720"/>
<dbReference type="GO" id="GO:0034039">
    <property type="term" value="F:8-oxo-7,8-dihydroguanine DNA N-glycosylase activity"/>
    <property type="evidence" value="ECO:0007669"/>
    <property type="project" value="TreeGrafter"/>
</dbReference>
<dbReference type="OMA" id="GYAQEYL"/>
<gene>
    <name evidence="11" type="ORF">NCER_100720</name>
</gene>
<keyword evidence="6" id="KW-0456">Lyase</keyword>
<sequence>MSCNKENMQNITLNDNEKWNFLDTTEIIDLKETLFSGQIFNFHKTDLEEFTGTIYFFVISFKQVNQKVLYKILHTKINSEELILFFIKKFFNLNLSYKDILKDIDVTGLRLITNSLIPTIFSFICSANNNVKRITKMVNYMYSKGEFACSYKKIDFFYFPDISRLLDCEHDFKENGFGYRARYICKTADLLKNDKLFAEINKYDVDILQFKKVKNNLNINLIKNLLIKLPGIGFKVRDCICLMSLECFEIVPIDTHILKYARHIFNLENNVLLTKISYNKIQSKFIEKFGKYAGIYQLFIFKKYLEKKIIN</sequence>
<dbReference type="Gene3D" id="3.30.310.40">
    <property type="match status" value="1"/>
</dbReference>
<evidence type="ECO:0000256" key="8">
    <source>
        <dbReference type="ARBA" id="ARBA00023295"/>
    </source>
</evidence>
<evidence type="ECO:0000313" key="11">
    <source>
        <dbReference type="EMBL" id="EEQ82543.1"/>
    </source>
</evidence>
<dbReference type="HOGENOM" id="CLU_027543_3_1_1"/>
<dbReference type="EC" id="4.2.99.18" evidence="2"/>
<reference evidence="12" key="1">
    <citation type="journal article" date="2009" name="PLoS Pathog.">
        <title>Genomic analyses of the microsporidian Nosema ceranae, an emergent pathogen of honey bees.</title>
        <authorList>
            <person name="Cornman R.S."/>
            <person name="Chen Y.P."/>
            <person name="Schatz M.C."/>
            <person name="Street C."/>
            <person name="Zhao Y."/>
            <person name="Desany B."/>
            <person name="Egholm M."/>
            <person name="Hutchison S."/>
            <person name="Pettis J.S."/>
            <person name="Lipkin W.I."/>
            <person name="Evans J.D."/>
        </authorList>
    </citation>
    <scope>NUCLEOTIDE SEQUENCE [LARGE SCALE GENOMIC DNA]</scope>
    <source>
        <strain evidence="12">BRL01</strain>
    </source>
</reference>
<dbReference type="Gene3D" id="1.10.1670.10">
    <property type="entry name" value="Helix-hairpin-Helix base-excision DNA repair enzymes (C-terminal)"/>
    <property type="match status" value="1"/>
</dbReference>
<feature type="domain" description="HhH-GPD" evidence="10">
    <location>
        <begin position="125"/>
        <end position="304"/>
    </location>
</feature>
<protein>
    <recommendedName>
        <fullName evidence="2">DNA-(apurinic or apyrimidinic site) lyase</fullName>
        <ecNumber evidence="2">4.2.99.18</ecNumber>
    </recommendedName>
</protein>
<keyword evidence="4" id="KW-0378">Hydrolase</keyword>
<comment type="similarity">
    <text evidence="1">Belongs to the type-1 OGG1 family.</text>
</comment>
<dbReference type="GO" id="GO:0005634">
    <property type="term" value="C:nucleus"/>
    <property type="evidence" value="ECO:0007669"/>
    <property type="project" value="TreeGrafter"/>
</dbReference>
<evidence type="ECO:0000259" key="10">
    <source>
        <dbReference type="SMART" id="SM00478"/>
    </source>
</evidence>
<evidence type="ECO:0000256" key="2">
    <source>
        <dbReference type="ARBA" id="ARBA00012720"/>
    </source>
</evidence>
<dbReference type="GO" id="GO:0140078">
    <property type="term" value="F:class I DNA-(apurinic or apyrimidinic site) endonuclease activity"/>
    <property type="evidence" value="ECO:0007669"/>
    <property type="project" value="UniProtKB-EC"/>
</dbReference>
<dbReference type="InterPro" id="IPR011257">
    <property type="entry name" value="DNA_glycosylase"/>
</dbReference>
<evidence type="ECO:0000256" key="3">
    <source>
        <dbReference type="ARBA" id="ARBA00022763"/>
    </source>
</evidence>
<dbReference type="AlphaFoldDB" id="C4V8A8"/>
<evidence type="ECO:0000256" key="6">
    <source>
        <dbReference type="ARBA" id="ARBA00023239"/>
    </source>
</evidence>
<evidence type="ECO:0000256" key="1">
    <source>
        <dbReference type="ARBA" id="ARBA00010679"/>
    </source>
</evidence>
<keyword evidence="5" id="KW-0234">DNA repair</keyword>
<dbReference type="Proteomes" id="UP000009082">
    <property type="component" value="Unassembled WGS sequence"/>
</dbReference>
<dbReference type="OrthoDB" id="238681at2759"/>
<dbReference type="Gene3D" id="1.10.340.30">
    <property type="entry name" value="Hypothetical protein, domain 2"/>
    <property type="match status" value="1"/>
</dbReference>
<dbReference type="SUPFAM" id="SSF48150">
    <property type="entry name" value="DNA-glycosylase"/>
    <property type="match status" value="1"/>
</dbReference>
<keyword evidence="7" id="KW-0511">Multifunctional enzyme</keyword>
<comment type="catalytic activity">
    <reaction evidence="9">
        <text>2'-deoxyribonucleotide-(2'-deoxyribose 5'-phosphate)-2'-deoxyribonucleotide-DNA = a 3'-end 2'-deoxyribonucleotide-(2,3-dehydro-2,3-deoxyribose 5'-phosphate)-DNA + a 5'-end 5'-phospho-2'-deoxyribonucleoside-DNA + H(+)</text>
        <dbReference type="Rhea" id="RHEA:66592"/>
        <dbReference type="Rhea" id="RHEA-COMP:13180"/>
        <dbReference type="Rhea" id="RHEA-COMP:16897"/>
        <dbReference type="Rhea" id="RHEA-COMP:17067"/>
        <dbReference type="ChEBI" id="CHEBI:15378"/>
        <dbReference type="ChEBI" id="CHEBI:136412"/>
        <dbReference type="ChEBI" id="CHEBI:157695"/>
        <dbReference type="ChEBI" id="CHEBI:167181"/>
        <dbReference type="EC" id="4.2.99.18"/>
    </reaction>
</comment>
<dbReference type="GO" id="GO:0006285">
    <property type="term" value="P:base-excision repair, AP site formation"/>
    <property type="evidence" value="ECO:0007669"/>
    <property type="project" value="UniProtKB-ARBA"/>
</dbReference>
<keyword evidence="8" id="KW-0326">Glycosidase</keyword>
<dbReference type="STRING" id="578460.C4V8A8"/>
<evidence type="ECO:0000256" key="5">
    <source>
        <dbReference type="ARBA" id="ARBA00023204"/>
    </source>
</evidence>
<accession>C4V8A8</accession>
<proteinExistence type="inferred from homology"/>
<dbReference type="InterPro" id="IPR003265">
    <property type="entry name" value="HhH-GPD_domain"/>
</dbReference>
<dbReference type="InterPro" id="IPR052054">
    <property type="entry name" value="Oxidative_DNA_repair_enzyme"/>
</dbReference>
<dbReference type="InParanoid" id="C4V8A8"/>
<evidence type="ECO:0000256" key="4">
    <source>
        <dbReference type="ARBA" id="ARBA00022801"/>
    </source>
</evidence>